<dbReference type="InterPro" id="IPR038732">
    <property type="entry name" value="HpyO/CreE_NAD-binding"/>
</dbReference>
<evidence type="ECO:0000313" key="3">
    <source>
        <dbReference type="Proteomes" id="UP000291301"/>
    </source>
</evidence>
<dbReference type="Proteomes" id="UP000291301">
    <property type="component" value="Unassembled WGS sequence"/>
</dbReference>
<dbReference type="InterPro" id="IPR052189">
    <property type="entry name" value="L-asp_N-monooxygenase_NS-form"/>
</dbReference>
<dbReference type="PANTHER" id="PTHR40254:SF1">
    <property type="entry name" value="BLR0577 PROTEIN"/>
    <property type="match status" value="1"/>
</dbReference>
<gene>
    <name evidence="2" type="ORF">E0D97_14570</name>
</gene>
<dbReference type="Gene3D" id="3.50.50.60">
    <property type="entry name" value="FAD/NAD(P)-binding domain"/>
    <property type="match status" value="1"/>
</dbReference>
<name>A0A4R0P869_9HYPH</name>
<dbReference type="PANTHER" id="PTHR40254">
    <property type="entry name" value="BLR0577 PROTEIN"/>
    <property type="match status" value="1"/>
</dbReference>
<evidence type="ECO:0000313" key="2">
    <source>
        <dbReference type="EMBL" id="TCD13220.1"/>
    </source>
</evidence>
<keyword evidence="3" id="KW-1185">Reference proteome</keyword>
<proteinExistence type="predicted"/>
<sequence length="552" mass="61374">MLICPVIRISECEDHGERAGSLMKTKGKRSGPGTIGIVGSGATAAYLLKHLAAGGERLKITVFESSDEPGFGMPYRPSDNADFMLCNAFSREIPVIRTSLIDWLKTQPSHELNEWELSRHDLSARAFYPRTLIGEFLHDQFAALVDGMNRDGHSVSVLTNHRVEDLIPNGSHVKVRAVTPDGPVMREFDNVVLATGHSWPTHPTIDDAELVSPWPYTNMTKIPPGKIGVLGASLSAIDVVVTLGHTHGDFDERGATVSWKPNPDAKDLKVTMVSHMGIMPEGDFYYPFPYKPLRYLTKEAVKEEIARGAENLLERVFELLVRELDESNPEYLDQLGDRSRTIAGFAEGYFRHRQEKGGLDAVKEDFEVVRQSMQDRTTIPHRYVLLRGHEEFDAALRHLNEHDWEIFTDHLMPVFADCYAAVPHLSLARIIALYDAGVLDIVPTGSNSSFSKEGSDGVRVQTEDEVLAFDAMIDARGQDSAPLGELPFPSLTEQIVEPNEPVERPFAIEMAIRGTSRVYCLALPQVIERHPFSQGLANMNELAEIVATDLLV</sequence>
<comment type="caution">
    <text evidence="2">The sequence shown here is derived from an EMBL/GenBank/DDBJ whole genome shotgun (WGS) entry which is preliminary data.</text>
</comment>
<reference evidence="2 3" key="1">
    <citation type="journal article" date="2015" name="Antonie Van Leeuwenhoek">
        <title>Oricola cellulosilytica gen. nov., sp. nov., a cellulose-degrading bacterium of the family Phyllobacteriaceae isolated from surface seashore water, and emended descriptions of Mesorhizobium loti and Phyllobacterium myrsinacearum.</title>
        <authorList>
            <person name="Hameed A."/>
            <person name="Shahina M."/>
            <person name="Lai W.A."/>
            <person name="Lin S.Y."/>
            <person name="Young L.S."/>
            <person name="Liu Y.C."/>
            <person name="Hsu Y.H."/>
            <person name="Young C.C."/>
        </authorList>
    </citation>
    <scope>NUCLEOTIDE SEQUENCE [LARGE SCALE GENOMIC DNA]</scope>
    <source>
        <strain evidence="2 3">KCTC 52183</strain>
    </source>
</reference>
<protein>
    <recommendedName>
        <fullName evidence="1">FAD-dependent urate hydroxylase HpyO/Asp monooxygenase CreE-like FAD/NAD(P)-binding domain-containing protein</fullName>
    </recommendedName>
</protein>
<dbReference type="EMBL" id="SJST01000006">
    <property type="protein sequence ID" value="TCD13220.1"/>
    <property type="molecule type" value="Genomic_DNA"/>
</dbReference>
<dbReference type="InterPro" id="IPR036188">
    <property type="entry name" value="FAD/NAD-bd_sf"/>
</dbReference>
<dbReference type="SUPFAM" id="SSF51905">
    <property type="entry name" value="FAD/NAD(P)-binding domain"/>
    <property type="match status" value="1"/>
</dbReference>
<dbReference type="AlphaFoldDB" id="A0A4R0P869"/>
<accession>A0A4R0P869</accession>
<dbReference type="Pfam" id="PF13454">
    <property type="entry name" value="NAD_binding_9"/>
    <property type="match status" value="1"/>
</dbReference>
<organism evidence="2 3">
    <name type="scientific">Oricola cellulosilytica</name>
    <dbReference type="NCBI Taxonomy" id="1429082"/>
    <lineage>
        <taxon>Bacteria</taxon>
        <taxon>Pseudomonadati</taxon>
        <taxon>Pseudomonadota</taxon>
        <taxon>Alphaproteobacteria</taxon>
        <taxon>Hyphomicrobiales</taxon>
        <taxon>Ahrensiaceae</taxon>
        <taxon>Oricola</taxon>
    </lineage>
</organism>
<evidence type="ECO:0000259" key="1">
    <source>
        <dbReference type="Pfam" id="PF13454"/>
    </source>
</evidence>
<feature type="domain" description="FAD-dependent urate hydroxylase HpyO/Asp monooxygenase CreE-like FAD/NAD(P)-binding" evidence="1">
    <location>
        <begin position="37"/>
        <end position="197"/>
    </location>
</feature>